<proteinExistence type="predicted"/>
<evidence type="ECO:0000313" key="1">
    <source>
        <dbReference type="EMBL" id="TKW35788.1"/>
    </source>
</evidence>
<dbReference type="EMBL" id="CM016553">
    <property type="protein sequence ID" value="TKW35788.1"/>
    <property type="molecule type" value="Genomic_DNA"/>
</dbReference>
<protein>
    <submittedName>
        <fullName evidence="1">Uncharacterized protein</fullName>
    </submittedName>
</protein>
<dbReference type="Gramene" id="TKW35788">
    <property type="protein sequence ID" value="TKW35788"/>
    <property type="gene ID" value="SEVIR_2G397600v2"/>
</dbReference>
<dbReference type="AlphaFoldDB" id="A0A4U6W098"/>
<dbReference type="OMA" id="WLHEAVV"/>
<name>A0A4U6W098_SETVI</name>
<organism evidence="1 2">
    <name type="scientific">Setaria viridis</name>
    <name type="common">Green bristlegrass</name>
    <name type="synonym">Setaria italica subsp. viridis</name>
    <dbReference type="NCBI Taxonomy" id="4556"/>
    <lineage>
        <taxon>Eukaryota</taxon>
        <taxon>Viridiplantae</taxon>
        <taxon>Streptophyta</taxon>
        <taxon>Embryophyta</taxon>
        <taxon>Tracheophyta</taxon>
        <taxon>Spermatophyta</taxon>
        <taxon>Magnoliopsida</taxon>
        <taxon>Liliopsida</taxon>
        <taxon>Poales</taxon>
        <taxon>Poaceae</taxon>
        <taxon>PACMAD clade</taxon>
        <taxon>Panicoideae</taxon>
        <taxon>Panicodae</taxon>
        <taxon>Paniceae</taxon>
        <taxon>Cenchrinae</taxon>
        <taxon>Setaria</taxon>
    </lineage>
</organism>
<accession>A0A4U6W098</accession>
<keyword evidence="2" id="KW-1185">Reference proteome</keyword>
<sequence length="104" mass="10591">MDSATSGGSSSCSRGGREMALQQLQLLPWLEGGVKAVAADGGHDDDLAGSSAAGAAKTGKRRSAAHAGIARGMKVFLSGVVEMIGKRFECSVPAAKFGHVAYIR</sequence>
<evidence type="ECO:0000313" key="2">
    <source>
        <dbReference type="Proteomes" id="UP000298652"/>
    </source>
</evidence>
<gene>
    <name evidence="1" type="ORF">SEVIR_2G397600v2</name>
</gene>
<reference evidence="1" key="1">
    <citation type="submission" date="2019-03" db="EMBL/GenBank/DDBJ databases">
        <title>WGS assembly of Setaria viridis.</title>
        <authorList>
            <person name="Huang P."/>
            <person name="Jenkins J."/>
            <person name="Grimwood J."/>
            <person name="Barry K."/>
            <person name="Healey A."/>
            <person name="Mamidi S."/>
            <person name="Sreedasyam A."/>
            <person name="Shu S."/>
            <person name="Feldman M."/>
            <person name="Wu J."/>
            <person name="Yu Y."/>
            <person name="Chen C."/>
            <person name="Johnson J."/>
            <person name="Rokhsar D."/>
            <person name="Baxter I."/>
            <person name="Schmutz J."/>
            <person name="Brutnell T."/>
            <person name="Kellogg E."/>
        </authorList>
    </citation>
    <scope>NUCLEOTIDE SEQUENCE [LARGE SCALE GENOMIC DNA]</scope>
</reference>
<dbReference type="Proteomes" id="UP000298652">
    <property type="component" value="Chromosome 2"/>
</dbReference>